<protein>
    <submittedName>
        <fullName evidence="2">Putative transmembrane protein</fullName>
    </submittedName>
</protein>
<evidence type="ECO:0000313" key="3">
    <source>
        <dbReference type="Proteomes" id="UP000001693"/>
    </source>
</evidence>
<keyword evidence="3" id="KW-1185">Reference proteome</keyword>
<dbReference type="STRING" id="395495.Lcho_4312"/>
<gene>
    <name evidence="2" type="ordered locus">Lcho_4312</name>
</gene>
<reference evidence="2 3" key="1">
    <citation type="submission" date="2008-03" db="EMBL/GenBank/DDBJ databases">
        <title>Complete sequence of Leptothrix cholodnii SP-6.</title>
        <authorList>
            <consortium name="US DOE Joint Genome Institute"/>
            <person name="Copeland A."/>
            <person name="Lucas S."/>
            <person name="Lapidus A."/>
            <person name="Glavina del Rio T."/>
            <person name="Dalin E."/>
            <person name="Tice H."/>
            <person name="Bruce D."/>
            <person name="Goodwin L."/>
            <person name="Pitluck S."/>
            <person name="Chertkov O."/>
            <person name="Brettin T."/>
            <person name="Detter J.C."/>
            <person name="Han C."/>
            <person name="Kuske C.R."/>
            <person name="Schmutz J."/>
            <person name="Larimer F."/>
            <person name="Land M."/>
            <person name="Hauser L."/>
            <person name="Kyrpides N."/>
            <person name="Lykidis A."/>
            <person name="Emerson D."/>
            <person name="Richardson P."/>
        </authorList>
    </citation>
    <scope>NUCLEOTIDE SEQUENCE [LARGE SCALE GENOMIC DNA]</scope>
    <source>
        <strain evidence="3">ATCC 51168 / LMG 8142 / SP-6</strain>
    </source>
</reference>
<organism evidence="2 3">
    <name type="scientific">Leptothrix cholodnii (strain ATCC 51168 / LMG 8142 / SP-6)</name>
    <name type="common">Leptothrix discophora (strain SP-6)</name>
    <dbReference type="NCBI Taxonomy" id="395495"/>
    <lineage>
        <taxon>Bacteria</taxon>
        <taxon>Pseudomonadati</taxon>
        <taxon>Pseudomonadota</taxon>
        <taxon>Betaproteobacteria</taxon>
        <taxon>Burkholderiales</taxon>
        <taxon>Sphaerotilaceae</taxon>
        <taxon>Leptothrix</taxon>
    </lineage>
</organism>
<dbReference type="Proteomes" id="UP000001693">
    <property type="component" value="Chromosome"/>
</dbReference>
<dbReference type="AlphaFoldDB" id="B1XZK0"/>
<keyword evidence="1 2" id="KW-0812">Transmembrane</keyword>
<evidence type="ECO:0000313" key="2">
    <source>
        <dbReference type="EMBL" id="ACB36563.1"/>
    </source>
</evidence>
<keyword evidence="1" id="KW-1133">Transmembrane helix</keyword>
<name>B1XZK0_LEPCP</name>
<feature type="transmembrane region" description="Helical" evidence="1">
    <location>
        <begin position="91"/>
        <end position="114"/>
    </location>
</feature>
<dbReference type="eggNOG" id="ENOG50303WG">
    <property type="taxonomic scope" value="Bacteria"/>
</dbReference>
<feature type="transmembrane region" description="Helical" evidence="1">
    <location>
        <begin position="62"/>
        <end position="85"/>
    </location>
</feature>
<accession>B1XZK0</accession>
<evidence type="ECO:0000256" key="1">
    <source>
        <dbReference type="SAM" id="Phobius"/>
    </source>
</evidence>
<keyword evidence="1" id="KW-0472">Membrane</keyword>
<dbReference type="KEGG" id="lch:Lcho_4312"/>
<dbReference type="OrthoDB" id="8775484at2"/>
<proteinExistence type="predicted"/>
<dbReference type="RefSeq" id="WP_012349304.1">
    <property type="nucleotide sequence ID" value="NC_010524.1"/>
</dbReference>
<sequence>MRRRIYWLIPDLASARRTMDDLLLARIAEPHIHFVARDGADMDGLHAANLLQTSDIVRAAQAGLVAGGAVGAIAGAVVAVFLPVIGETPQWGMVGVLAVVGAGFGAWSSSMIGISTPSNRLQRFMTAVEQGQYLLMVDVPRSRVDEIEAKLQALHPEAHLEGIEPNIPAFP</sequence>
<dbReference type="EMBL" id="CP001013">
    <property type="protein sequence ID" value="ACB36563.1"/>
    <property type="molecule type" value="Genomic_DNA"/>
</dbReference>
<dbReference type="HOGENOM" id="CLU_118626_1_0_4"/>